<comment type="catalytic activity">
    <reaction evidence="3">
        <text>thymidine + phosphate = 2-deoxy-alpha-D-ribose 1-phosphate + thymine</text>
        <dbReference type="Rhea" id="RHEA:16037"/>
        <dbReference type="ChEBI" id="CHEBI:17748"/>
        <dbReference type="ChEBI" id="CHEBI:17821"/>
        <dbReference type="ChEBI" id="CHEBI:43474"/>
        <dbReference type="ChEBI" id="CHEBI:57259"/>
        <dbReference type="EC" id="2.4.2.2"/>
    </reaction>
</comment>
<dbReference type="PANTHER" id="PTHR36540">
    <property type="entry name" value="PYRIMIDINE/PURINE NUCLEOSIDE PHOSPHORYLASE"/>
    <property type="match status" value="1"/>
</dbReference>
<name>A0A1B8QAB0_9GAMM</name>
<dbReference type="AlphaFoldDB" id="A0A1B8QAB0"/>
<dbReference type="GO" id="GO:0004731">
    <property type="term" value="F:purine-nucleoside phosphorylase activity"/>
    <property type="evidence" value="ECO:0007669"/>
    <property type="project" value="UniProtKB-UniRule"/>
</dbReference>
<accession>A0A1B8QAB0</accession>
<proteinExistence type="inferred from homology"/>
<dbReference type="HAMAP" id="MF_01537">
    <property type="entry name" value="Nucleos_phosphorylase_PpnP"/>
    <property type="match status" value="1"/>
</dbReference>
<comment type="caution">
    <text evidence="4">The sequence shown here is derived from an EMBL/GenBank/DDBJ whole genome shotgun (WGS) entry which is preliminary data.</text>
</comment>
<dbReference type="InterPro" id="IPR011051">
    <property type="entry name" value="RmlC_Cupin_sf"/>
</dbReference>
<protein>
    <recommendedName>
        <fullName evidence="3">Pyrimidine/purine nucleoside phosphorylase</fullName>
        <ecNumber evidence="3">2.4.2.1</ecNumber>
        <ecNumber evidence="3">2.4.2.2</ecNumber>
    </recommendedName>
    <alternativeName>
        <fullName evidence="3">Adenosine phosphorylase</fullName>
    </alternativeName>
    <alternativeName>
        <fullName evidence="3">Cytidine phosphorylase</fullName>
    </alternativeName>
    <alternativeName>
        <fullName evidence="3">Guanosine phosphorylase</fullName>
    </alternativeName>
    <alternativeName>
        <fullName evidence="3">Inosine phosphorylase</fullName>
    </alternativeName>
    <alternativeName>
        <fullName evidence="3">Thymidine phosphorylase</fullName>
    </alternativeName>
    <alternativeName>
        <fullName evidence="3">Uridine phosphorylase</fullName>
    </alternativeName>
    <alternativeName>
        <fullName evidence="3">Xanthosine phosphorylase</fullName>
    </alternativeName>
</protein>
<dbReference type="InterPro" id="IPR009664">
    <property type="entry name" value="Ppnp"/>
</dbReference>
<sequence length="112" mass="13121">MPNSIRFDHVSVEKIANVYYEGRSFSRTVWFEDGRKKMLGIILPCDSEVTEYEFHTESSERIEILAGECEVKRADEDDYIYYRAGQAFVVEGHSSYTMKNEEIVQYICHFEG</sequence>
<dbReference type="CDD" id="cd20296">
    <property type="entry name" value="cupin_PpnP-like"/>
    <property type="match status" value="1"/>
</dbReference>
<evidence type="ECO:0000313" key="4">
    <source>
        <dbReference type="EMBL" id="OBX76070.1"/>
    </source>
</evidence>
<dbReference type="SUPFAM" id="SSF51182">
    <property type="entry name" value="RmlC-like cupins"/>
    <property type="match status" value="1"/>
</dbReference>
<comment type="catalytic activity">
    <reaction evidence="3">
        <text>adenosine + phosphate = alpha-D-ribose 1-phosphate + adenine</text>
        <dbReference type="Rhea" id="RHEA:27642"/>
        <dbReference type="ChEBI" id="CHEBI:16335"/>
        <dbReference type="ChEBI" id="CHEBI:16708"/>
        <dbReference type="ChEBI" id="CHEBI:43474"/>
        <dbReference type="ChEBI" id="CHEBI:57720"/>
        <dbReference type="EC" id="2.4.2.1"/>
    </reaction>
</comment>
<keyword evidence="1 3" id="KW-0328">Glycosyltransferase</keyword>
<dbReference type="GO" id="GO:0009032">
    <property type="term" value="F:thymidine phosphorylase activity"/>
    <property type="evidence" value="ECO:0007669"/>
    <property type="project" value="RHEA"/>
</dbReference>
<dbReference type="EMBL" id="LZMZ01000033">
    <property type="protein sequence ID" value="OBX76070.1"/>
    <property type="molecule type" value="Genomic_DNA"/>
</dbReference>
<comment type="catalytic activity">
    <reaction evidence="3">
        <text>uridine + phosphate = alpha-D-ribose 1-phosphate + uracil</text>
        <dbReference type="Rhea" id="RHEA:24388"/>
        <dbReference type="ChEBI" id="CHEBI:16704"/>
        <dbReference type="ChEBI" id="CHEBI:17568"/>
        <dbReference type="ChEBI" id="CHEBI:43474"/>
        <dbReference type="ChEBI" id="CHEBI:57720"/>
        <dbReference type="EC" id="2.4.2.2"/>
    </reaction>
</comment>
<evidence type="ECO:0000256" key="2">
    <source>
        <dbReference type="ARBA" id="ARBA00022679"/>
    </source>
</evidence>
<dbReference type="InterPro" id="IPR014710">
    <property type="entry name" value="RmlC-like_jellyroll"/>
</dbReference>
<dbReference type="EC" id="2.4.2.2" evidence="3"/>
<comment type="function">
    <text evidence="3">Catalyzes the phosphorolysis of diverse nucleosides, yielding D-ribose 1-phosphate and the respective free bases. Can use uridine, adenosine, guanosine, cytidine, thymidine, inosine and xanthosine as substrates. Also catalyzes the reverse reactions.</text>
</comment>
<comment type="similarity">
    <text evidence="3">Belongs to the nucleoside phosphorylase PpnP family.</text>
</comment>
<dbReference type="OrthoDB" id="9793848at2"/>
<comment type="catalytic activity">
    <reaction evidence="3">
        <text>inosine + phosphate = alpha-D-ribose 1-phosphate + hypoxanthine</text>
        <dbReference type="Rhea" id="RHEA:27646"/>
        <dbReference type="ChEBI" id="CHEBI:17368"/>
        <dbReference type="ChEBI" id="CHEBI:17596"/>
        <dbReference type="ChEBI" id="CHEBI:43474"/>
        <dbReference type="ChEBI" id="CHEBI:57720"/>
        <dbReference type="EC" id="2.4.2.1"/>
    </reaction>
</comment>
<dbReference type="EC" id="2.4.2.1" evidence="3"/>
<dbReference type="Pfam" id="PF06865">
    <property type="entry name" value="Ppnp"/>
    <property type="match status" value="1"/>
</dbReference>
<dbReference type="Proteomes" id="UP000092508">
    <property type="component" value="Unassembled WGS sequence"/>
</dbReference>
<comment type="catalytic activity">
    <reaction evidence="3">
        <text>guanosine + phosphate = alpha-D-ribose 1-phosphate + guanine</text>
        <dbReference type="Rhea" id="RHEA:13233"/>
        <dbReference type="ChEBI" id="CHEBI:16235"/>
        <dbReference type="ChEBI" id="CHEBI:16750"/>
        <dbReference type="ChEBI" id="CHEBI:43474"/>
        <dbReference type="ChEBI" id="CHEBI:57720"/>
        <dbReference type="EC" id="2.4.2.1"/>
    </reaction>
</comment>
<dbReference type="GO" id="GO:0047975">
    <property type="term" value="F:guanosine phosphorylase activity"/>
    <property type="evidence" value="ECO:0007669"/>
    <property type="project" value="RHEA"/>
</dbReference>
<dbReference type="Gene3D" id="2.60.120.10">
    <property type="entry name" value="Jelly Rolls"/>
    <property type="match status" value="1"/>
</dbReference>
<dbReference type="GO" id="GO:0005829">
    <property type="term" value="C:cytosol"/>
    <property type="evidence" value="ECO:0007669"/>
    <property type="project" value="TreeGrafter"/>
</dbReference>
<dbReference type="GO" id="GO:0004850">
    <property type="term" value="F:uridine phosphorylase activity"/>
    <property type="evidence" value="ECO:0007669"/>
    <property type="project" value="RHEA"/>
</dbReference>
<reference evidence="4 5" key="1">
    <citation type="submission" date="2016-06" db="EMBL/GenBank/DDBJ databases">
        <title>Draft genome of Moraxella atlantae CCUG 66109.</title>
        <authorList>
            <person name="Salva-Serra F."/>
            <person name="Engstrom-Jakobsson H."/>
            <person name="Thorell K."/>
            <person name="Gonzales-Siles L."/>
            <person name="Karlsson R."/>
            <person name="Boulund F."/>
            <person name="Engstrand L."/>
            <person name="Kristiansson E."/>
            <person name="Moore E."/>
        </authorList>
    </citation>
    <scope>NUCLEOTIDE SEQUENCE [LARGE SCALE GENOMIC DNA]</scope>
    <source>
        <strain evidence="4 5">CCUG 66109</strain>
    </source>
</reference>
<evidence type="ECO:0000313" key="5">
    <source>
        <dbReference type="Proteomes" id="UP000092508"/>
    </source>
</evidence>
<evidence type="ECO:0000256" key="3">
    <source>
        <dbReference type="HAMAP-Rule" id="MF_01537"/>
    </source>
</evidence>
<comment type="catalytic activity">
    <reaction evidence="3">
        <text>cytidine + phosphate = cytosine + alpha-D-ribose 1-phosphate</text>
        <dbReference type="Rhea" id="RHEA:52540"/>
        <dbReference type="ChEBI" id="CHEBI:16040"/>
        <dbReference type="ChEBI" id="CHEBI:17562"/>
        <dbReference type="ChEBI" id="CHEBI:43474"/>
        <dbReference type="ChEBI" id="CHEBI:57720"/>
        <dbReference type="EC" id="2.4.2.2"/>
    </reaction>
</comment>
<dbReference type="RefSeq" id="WP_067237917.1">
    <property type="nucleotide sequence ID" value="NZ_JAPDKM010000001.1"/>
</dbReference>
<organism evidence="4 5">
    <name type="scientific">Faucicola atlantae</name>
    <dbReference type="NCBI Taxonomy" id="34059"/>
    <lineage>
        <taxon>Bacteria</taxon>
        <taxon>Pseudomonadati</taxon>
        <taxon>Pseudomonadota</taxon>
        <taxon>Gammaproteobacteria</taxon>
        <taxon>Moraxellales</taxon>
        <taxon>Moraxellaceae</taxon>
        <taxon>Faucicola</taxon>
    </lineage>
</organism>
<evidence type="ECO:0000256" key="1">
    <source>
        <dbReference type="ARBA" id="ARBA00022676"/>
    </source>
</evidence>
<dbReference type="STRING" id="34059.A9308_09085"/>
<comment type="catalytic activity">
    <reaction evidence="3">
        <text>a purine D-ribonucleoside + phosphate = a purine nucleobase + alpha-D-ribose 1-phosphate</text>
        <dbReference type="Rhea" id="RHEA:19805"/>
        <dbReference type="ChEBI" id="CHEBI:26386"/>
        <dbReference type="ChEBI" id="CHEBI:43474"/>
        <dbReference type="ChEBI" id="CHEBI:57720"/>
        <dbReference type="ChEBI" id="CHEBI:142355"/>
        <dbReference type="EC" id="2.4.2.1"/>
    </reaction>
</comment>
<gene>
    <name evidence="3" type="primary">ppnP</name>
    <name evidence="4" type="ORF">A9308_09085</name>
</gene>
<dbReference type="PANTHER" id="PTHR36540:SF1">
    <property type="entry name" value="PYRIMIDINE_PURINE NUCLEOSIDE PHOSPHORYLASE"/>
    <property type="match status" value="1"/>
</dbReference>
<keyword evidence="2 3" id="KW-0808">Transferase</keyword>
<comment type="catalytic activity">
    <reaction evidence="3">
        <text>xanthosine + phosphate = alpha-D-ribose 1-phosphate + xanthine</text>
        <dbReference type="Rhea" id="RHEA:27638"/>
        <dbReference type="ChEBI" id="CHEBI:17712"/>
        <dbReference type="ChEBI" id="CHEBI:18107"/>
        <dbReference type="ChEBI" id="CHEBI:43474"/>
        <dbReference type="ChEBI" id="CHEBI:57720"/>
        <dbReference type="EC" id="2.4.2.1"/>
    </reaction>
</comment>